<proteinExistence type="predicted"/>
<sequence>MTLHQCINPHIGGSPSPLDADQALFDALTAPTLPKADAFMRRDAELDPLLLAAAAASGPHVTRNHYHHDFFPGVMLPKAEGAWDWSKWNGDEALQEPREQKRYTYVSRQGPRRQKLAESKENDAPAGAQPLRPADNVPLRDRASSVSHASQSLITPTQHISFKDITVKCMARTRIPTPHGIAFLHLYHNNRDDKEHLAIVIDPAQLSEPTHTSSVSARPIRSSSLDAAWSDNETDMDRLTRGAVRRRRAPPVYPRRSSASTPNASRARPLAACAATAASSASLKLGVCLGFGVCAWMVLGLTALA</sequence>
<evidence type="ECO:0000313" key="2">
    <source>
        <dbReference type="EMBL" id="TFY82848.1"/>
    </source>
</evidence>
<gene>
    <name evidence="2" type="ORF">EWM64_g1153</name>
</gene>
<dbReference type="InterPro" id="IPR036144">
    <property type="entry name" value="RibA-like_sf"/>
</dbReference>
<organism evidence="2 3">
    <name type="scientific">Hericium alpestre</name>
    <dbReference type="NCBI Taxonomy" id="135208"/>
    <lineage>
        <taxon>Eukaryota</taxon>
        <taxon>Fungi</taxon>
        <taxon>Dikarya</taxon>
        <taxon>Basidiomycota</taxon>
        <taxon>Agaricomycotina</taxon>
        <taxon>Agaricomycetes</taxon>
        <taxon>Russulales</taxon>
        <taxon>Hericiaceae</taxon>
        <taxon>Hericium</taxon>
    </lineage>
</organism>
<feature type="compositionally biased region" description="Low complexity" evidence="1">
    <location>
        <begin position="254"/>
        <end position="265"/>
    </location>
</feature>
<evidence type="ECO:0000313" key="3">
    <source>
        <dbReference type="Proteomes" id="UP000298061"/>
    </source>
</evidence>
<keyword evidence="3" id="KW-1185">Reference proteome</keyword>
<feature type="region of interest" description="Disordered" evidence="1">
    <location>
        <begin position="99"/>
        <end position="151"/>
    </location>
</feature>
<protein>
    <submittedName>
        <fullName evidence="2">Uncharacterized protein</fullName>
    </submittedName>
</protein>
<evidence type="ECO:0000256" key="1">
    <source>
        <dbReference type="SAM" id="MobiDB-lite"/>
    </source>
</evidence>
<dbReference type="Proteomes" id="UP000298061">
    <property type="component" value="Unassembled WGS sequence"/>
</dbReference>
<reference evidence="2 3" key="1">
    <citation type="submission" date="2019-02" db="EMBL/GenBank/DDBJ databases">
        <title>Genome sequencing of the rare red list fungi Hericium alpestre (H. flagellum).</title>
        <authorList>
            <person name="Buettner E."/>
            <person name="Kellner H."/>
        </authorList>
    </citation>
    <scope>NUCLEOTIDE SEQUENCE [LARGE SCALE GENOMIC DNA]</scope>
    <source>
        <strain evidence="2 3">DSM 108284</strain>
    </source>
</reference>
<dbReference type="OrthoDB" id="5569761at2759"/>
<dbReference type="SUPFAM" id="SSF142695">
    <property type="entry name" value="RibA-like"/>
    <property type="match status" value="1"/>
</dbReference>
<feature type="region of interest" description="Disordered" evidence="1">
    <location>
        <begin position="236"/>
        <end position="265"/>
    </location>
</feature>
<comment type="caution">
    <text evidence="2">The sequence shown here is derived from an EMBL/GenBank/DDBJ whole genome shotgun (WGS) entry which is preliminary data.</text>
</comment>
<dbReference type="AlphaFoldDB" id="A0A4Z0AB93"/>
<accession>A0A4Z0AB93</accession>
<dbReference type="STRING" id="135208.A0A4Z0AB93"/>
<name>A0A4Z0AB93_9AGAM</name>
<dbReference type="EMBL" id="SFCI01000073">
    <property type="protein sequence ID" value="TFY82848.1"/>
    <property type="molecule type" value="Genomic_DNA"/>
</dbReference>